<dbReference type="GO" id="GO:0003676">
    <property type="term" value="F:nucleic acid binding"/>
    <property type="evidence" value="ECO:0007669"/>
    <property type="project" value="InterPro"/>
</dbReference>
<keyword evidence="10" id="KW-0732">Signal</keyword>
<feature type="compositionally biased region" description="Low complexity" evidence="8">
    <location>
        <begin position="123"/>
        <end position="161"/>
    </location>
</feature>
<accession>A0A1A8VYU3</accession>
<evidence type="ECO:0000256" key="3">
    <source>
        <dbReference type="ARBA" id="ARBA00022723"/>
    </source>
</evidence>
<evidence type="ECO:0000256" key="8">
    <source>
        <dbReference type="SAM" id="MobiDB-lite"/>
    </source>
</evidence>
<keyword evidence="3" id="KW-0479">Metal-binding</keyword>
<comment type="similarity">
    <text evidence="1">Belongs to the nuclease type I family.</text>
</comment>
<evidence type="ECO:0000256" key="4">
    <source>
        <dbReference type="ARBA" id="ARBA00022759"/>
    </source>
</evidence>
<evidence type="ECO:0000313" key="12">
    <source>
        <dbReference type="Proteomes" id="UP000078546"/>
    </source>
</evidence>
<evidence type="ECO:0000256" key="10">
    <source>
        <dbReference type="SAM" id="SignalP"/>
    </source>
</evidence>
<dbReference type="PANTHER" id="PTHR33146:SF26">
    <property type="entry name" value="ENDONUCLEASE 4"/>
    <property type="match status" value="1"/>
</dbReference>
<dbReference type="GO" id="GO:0006308">
    <property type="term" value="P:DNA catabolic process"/>
    <property type="evidence" value="ECO:0007669"/>
    <property type="project" value="InterPro"/>
</dbReference>
<dbReference type="Proteomes" id="UP000078546">
    <property type="component" value="Unassembled WGS sequence"/>
</dbReference>
<dbReference type="SUPFAM" id="SSF48537">
    <property type="entry name" value="Phospholipase C/P1 nuclease"/>
    <property type="match status" value="1"/>
</dbReference>
<keyword evidence="9" id="KW-1133">Transmembrane helix</keyword>
<dbReference type="InterPro" id="IPR003154">
    <property type="entry name" value="S1/P1nuclease"/>
</dbReference>
<dbReference type="PANTHER" id="PTHR33146">
    <property type="entry name" value="ENDONUCLEASE 4"/>
    <property type="match status" value="1"/>
</dbReference>
<feature type="chain" id="PRO_5008380759" evidence="10">
    <location>
        <begin position="27"/>
        <end position="472"/>
    </location>
</feature>
<dbReference type="GO" id="GO:0046872">
    <property type="term" value="F:metal ion binding"/>
    <property type="evidence" value="ECO:0007669"/>
    <property type="project" value="UniProtKB-KW"/>
</dbReference>
<keyword evidence="7" id="KW-0325">Glycoprotein</keyword>
<keyword evidence="5" id="KW-0378">Hydrolase</keyword>
<keyword evidence="9" id="KW-0472">Membrane</keyword>
<organism evidence="11 12">
    <name type="scientific">Plasmodium ovale curtisi</name>
    <dbReference type="NCBI Taxonomy" id="864141"/>
    <lineage>
        <taxon>Eukaryota</taxon>
        <taxon>Sar</taxon>
        <taxon>Alveolata</taxon>
        <taxon>Apicomplexa</taxon>
        <taxon>Aconoidasida</taxon>
        <taxon>Haemosporida</taxon>
        <taxon>Plasmodiidae</taxon>
        <taxon>Plasmodium</taxon>
        <taxon>Plasmodium (Plasmodium)</taxon>
    </lineage>
</organism>
<dbReference type="AlphaFoldDB" id="A0A1A8VYU3"/>
<feature type="signal peptide" evidence="10">
    <location>
        <begin position="1"/>
        <end position="26"/>
    </location>
</feature>
<name>A0A1A8VYU3_PLAOA</name>
<feature type="transmembrane region" description="Helical" evidence="9">
    <location>
        <begin position="379"/>
        <end position="398"/>
    </location>
</feature>
<evidence type="ECO:0000256" key="7">
    <source>
        <dbReference type="ARBA" id="ARBA00023180"/>
    </source>
</evidence>
<gene>
    <name evidence="11" type="ORF">POVCU1_011620</name>
</gene>
<keyword evidence="4" id="KW-0255">Endonuclease</keyword>
<evidence type="ECO:0000256" key="9">
    <source>
        <dbReference type="SAM" id="Phobius"/>
    </source>
</evidence>
<evidence type="ECO:0000256" key="6">
    <source>
        <dbReference type="ARBA" id="ARBA00023157"/>
    </source>
</evidence>
<dbReference type="GO" id="GO:0016788">
    <property type="term" value="F:hydrolase activity, acting on ester bonds"/>
    <property type="evidence" value="ECO:0007669"/>
    <property type="project" value="InterPro"/>
</dbReference>
<protein>
    <submittedName>
        <fullName evidence="11">S1/P1nuclease</fullName>
    </submittedName>
</protein>
<evidence type="ECO:0000313" key="11">
    <source>
        <dbReference type="EMBL" id="SBS84874.1"/>
    </source>
</evidence>
<dbReference type="Gene3D" id="1.10.575.10">
    <property type="entry name" value="P1 Nuclease"/>
    <property type="match status" value="1"/>
</dbReference>
<dbReference type="GO" id="GO:0004519">
    <property type="term" value="F:endonuclease activity"/>
    <property type="evidence" value="ECO:0007669"/>
    <property type="project" value="UniProtKB-KW"/>
</dbReference>
<sequence length="472" mass="55175">MSGGRKWHMHICLLLISLFLVSNRRGNILVNCFNKEGHEAIGMVAMSGMKNDQLYELKKILNGKDLVDIGKWGHLVHNKIKEAEPMHYNLQKNDCQKTDFTCEDKNGLCLLNSIKHFYNNIMSQSSQSSQPSQPTQLSQPSQPSQPTQPTQPTHPSQSEPSVPFKYPKNVQFTDSDSLKYLVSLISDMHQPLRIGYHYDDGGKKIIITHTTNEYGKVKSDLFSYLDYELIDKMIHKYESSWYSGWTHINRIFDEHKKDEILFKKNGINVIDIWAKEIINEFCSEFYLNHYVTKFMTSRKNELHFDITKEIDIPYDLEFQMERLLRINILRAGSRISIILNHIFENKKFSNFRKKSEFDRAEYNELEKYQTASVYRSNAIFINLAIICIVLMVIFYVNIVMSRRNKMYLPDKMEGVELQGKCNVDTSLCCHFLHISSFEAHRLCVFNVCTYEHKLPFVYTRCVTVVSYTIRAP</sequence>
<dbReference type="InterPro" id="IPR008947">
    <property type="entry name" value="PLipase_C/P1_nuclease_dom_sf"/>
</dbReference>
<dbReference type="Pfam" id="PF02265">
    <property type="entry name" value="S1-P1_nuclease"/>
    <property type="match status" value="2"/>
</dbReference>
<feature type="region of interest" description="Disordered" evidence="8">
    <location>
        <begin position="123"/>
        <end position="166"/>
    </location>
</feature>
<evidence type="ECO:0000256" key="5">
    <source>
        <dbReference type="ARBA" id="ARBA00022801"/>
    </source>
</evidence>
<dbReference type="EMBL" id="FLQV01000217">
    <property type="protein sequence ID" value="SBS84874.1"/>
    <property type="molecule type" value="Genomic_DNA"/>
</dbReference>
<keyword evidence="2" id="KW-0540">Nuclease</keyword>
<reference evidence="12" key="1">
    <citation type="submission" date="2016-05" db="EMBL/GenBank/DDBJ databases">
        <authorList>
            <person name="Naeem Raeece"/>
        </authorList>
    </citation>
    <scope>NUCLEOTIDE SEQUENCE [LARGE SCALE GENOMIC DNA]</scope>
</reference>
<evidence type="ECO:0000256" key="1">
    <source>
        <dbReference type="ARBA" id="ARBA00009547"/>
    </source>
</evidence>
<proteinExistence type="inferred from homology"/>
<keyword evidence="9" id="KW-0812">Transmembrane</keyword>
<keyword evidence="6" id="KW-1015">Disulfide bond</keyword>
<evidence type="ECO:0000256" key="2">
    <source>
        <dbReference type="ARBA" id="ARBA00022722"/>
    </source>
</evidence>